<keyword evidence="10" id="KW-1185">Reference proteome</keyword>
<keyword evidence="2" id="KW-0677">Repeat</keyword>
<feature type="domain" description="LIM zinc-binding" evidence="7">
    <location>
        <begin position="426"/>
        <end position="486"/>
    </location>
</feature>
<dbReference type="PANTHER" id="PTHR24205">
    <property type="entry name" value="FOUR AND A HALF LIM DOMAINS PROTEIN"/>
    <property type="match status" value="1"/>
</dbReference>
<evidence type="ECO:0000313" key="8">
    <source>
        <dbReference type="EMBL" id="CAF0840526.1"/>
    </source>
</evidence>
<dbReference type="Proteomes" id="UP000663852">
    <property type="component" value="Unassembled WGS sequence"/>
</dbReference>
<reference evidence="9" key="1">
    <citation type="submission" date="2021-02" db="EMBL/GenBank/DDBJ databases">
        <authorList>
            <person name="Nowell W R."/>
        </authorList>
    </citation>
    <scope>NUCLEOTIDE SEQUENCE</scope>
</reference>
<evidence type="ECO:0000256" key="6">
    <source>
        <dbReference type="SAM" id="MobiDB-lite"/>
    </source>
</evidence>
<dbReference type="GO" id="GO:0003712">
    <property type="term" value="F:transcription coregulator activity"/>
    <property type="evidence" value="ECO:0007669"/>
    <property type="project" value="TreeGrafter"/>
</dbReference>
<keyword evidence="4 5" id="KW-0440">LIM domain</keyword>
<dbReference type="AlphaFoldDB" id="A0A814Q9J8"/>
<keyword evidence="1 5" id="KW-0479">Metal-binding</keyword>
<evidence type="ECO:0000256" key="5">
    <source>
        <dbReference type="PROSITE-ProRule" id="PRU00125"/>
    </source>
</evidence>
<dbReference type="Pfam" id="PF00412">
    <property type="entry name" value="LIM"/>
    <property type="match status" value="6"/>
</dbReference>
<evidence type="ECO:0000256" key="4">
    <source>
        <dbReference type="ARBA" id="ARBA00023038"/>
    </source>
</evidence>
<evidence type="ECO:0000259" key="7">
    <source>
        <dbReference type="PROSITE" id="PS50023"/>
    </source>
</evidence>
<evidence type="ECO:0000256" key="3">
    <source>
        <dbReference type="ARBA" id="ARBA00022833"/>
    </source>
</evidence>
<dbReference type="PANTHER" id="PTHR24205:SF16">
    <property type="entry name" value="GH01042P-RELATED"/>
    <property type="match status" value="1"/>
</dbReference>
<dbReference type="EMBL" id="CAJNOJ010000103">
    <property type="protein sequence ID" value="CAF1117264.1"/>
    <property type="molecule type" value="Genomic_DNA"/>
</dbReference>
<feature type="compositionally biased region" description="Low complexity" evidence="6">
    <location>
        <begin position="104"/>
        <end position="115"/>
    </location>
</feature>
<dbReference type="Proteomes" id="UP000663828">
    <property type="component" value="Unassembled WGS sequence"/>
</dbReference>
<evidence type="ECO:0000313" key="9">
    <source>
        <dbReference type="EMBL" id="CAF1117264.1"/>
    </source>
</evidence>
<dbReference type="GO" id="GO:0005634">
    <property type="term" value="C:nucleus"/>
    <property type="evidence" value="ECO:0007669"/>
    <property type="project" value="TreeGrafter"/>
</dbReference>
<feature type="domain" description="LIM zinc-binding" evidence="7">
    <location>
        <begin position="487"/>
        <end position="541"/>
    </location>
</feature>
<dbReference type="SMART" id="SM00132">
    <property type="entry name" value="LIM"/>
    <property type="match status" value="6"/>
</dbReference>
<evidence type="ECO:0000256" key="1">
    <source>
        <dbReference type="ARBA" id="ARBA00022723"/>
    </source>
</evidence>
<dbReference type="PROSITE" id="PS50023">
    <property type="entry name" value="LIM_DOMAIN_2"/>
    <property type="match status" value="4"/>
</dbReference>
<dbReference type="EMBL" id="CAJNOR010000209">
    <property type="protein sequence ID" value="CAF0840526.1"/>
    <property type="molecule type" value="Genomic_DNA"/>
</dbReference>
<dbReference type="Gene3D" id="2.10.110.10">
    <property type="entry name" value="Cysteine Rich Protein"/>
    <property type="match status" value="6"/>
</dbReference>
<gene>
    <name evidence="9" type="ORF">EDS130_LOCUS20856</name>
    <name evidence="8" type="ORF">XAT740_LOCUS4944</name>
</gene>
<comment type="caution">
    <text evidence="9">The sequence shown here is derived from an EMBL/GenBank/DDBJ whole genome shotgun (WGS) entry which is preliminary data.</text>
</comment>
<feature type="region of interest" description="Disordered" evidence="6">
    <location>
        <begin position="84"/>
        <end position="119"/>
    </location>
</feature>
<accession>A0A814Q9J8</accession>
<evidence type="ECO:0000313" key="11">
    <source>
        <dbReference type="Proteomes" id="UP000663852"/>
    </source>
</evidence>
<keyword evidence="3 5" id="KW-0862">Zinc</keyword>
<dbReference type="GO" id="GO:0030018">
    <property type="term" value="C:Z disc"/>
    <property type="evidence" value="ECO:0007669"/>
    <property type="project" value="TreeGrafter"/>
</dbReference>
<proteinExistence type="predicted"/>
<protein>
    <recommendedName>
        <fullName evidence="7">LIM zinc-binding domain-containing protein</fullName>
    </recommendedName>
</protein>
<evidence type="ECO:0000256" key="2">
    <source>
        <dbReference type="ARBA" id="ARBA00022737"/>
    </source>
</evidence>
<dbReference type="CDD" id="cd08368">
    <property type="entry name" value="LIM"/>
    <property type="match status" value="5"/>
</dbReference>
<feature type="domain" description="LIM zinc-binding" evidence="7">
    <location>
        <begin position="180"/>
        <end position="246"/>
    </location>
</feature>
<name>A0A814Q9J8_ADIRI</name>
<dbReference type="OrthoDB" id="1112565at2759"/>
<dbReference type="GO" id="GO:0046872">
    <property type="term" value="F:metal ion binding"/>
    <property type="evidence" value="ECO:0007669"/>
    <property type="project" value="UniProtKB-KW"/>
</dbReference>
<dbReference type="SUPFAM" id="SSF57716">
    <property type="entry name" value="Glucocorticoid receptor-like (DNA-binding domain)"/>
    <property type="match status" value="4"/>
</dbReference>
<sequence>MPGSSKKITRLEKEAFLRAKDSEYKREQSAYLLTNDYDDDEAFENERHRRFTKIRQTHQIEREIGHQVGLIDKMKDRREAEVHKKQVATTRSFIASLPPPSKPTPSASSSSLAPAVKTERIRRSVQIKEKYSTENWVPAPPRMSERRSSNYTFTHPTDRIYKSELILAPSNSISTKNPVDKCHKCSGIISRQTDNDIKFNNRIYHTYCFSCSICRVNLGLRDEKTFLLDNNGEPICKSCSSSRIKQCQTCRQAVISERYIHFDENDYHRECFNCYQCRRPLVDQLNIRVQNTRPCCDQCYDEKFASRCYVCNQTIPAGQYTTYKGNKYHLDCFKCSFCQSVIREMEFPAYNNKPCCERCYQERFAPKCMQCSKAILGEKAVIFNENKYHADCFRCCQCYQPITEAKFHMHNYKPCCNGCFDKNIAPQCQQCLRAISVGKSVIYNGKSYHPDCFRCGQCRKIMYESKFYQVDNKPCCSECHEKKFTSRCGKCDRSIVDFYTTYKGKHYHIHCFVCSKCRRIIDENEKFYDDKYGILCSRCCL</sequence>
<feature type="domain" description="LIM zinc-binding" evidence="7">
    <location>
        <begin position="306"/>
        <end position="366"/>
    </location>
</feature>
<evidence type="ECO:0000313" key="10">
    <source>
        <dbReference type="Proteomes" id="UP000663828"/>
    </source>
</evidence>
<dbReference type="InterPro" id="IPR001781">
    <property type="entry name" value="Znf_LIM"/>
</dbReference>
<organism evidence="9 11">
    <name type="scientific">Adineta ricciae</name>
    <name type="common">Rotifer</name>
    <dbReference type="NCBI Taxonomy" id="249248"/>
    <lineage>
        <taxon>Eukaryota</taxon>
        <taxon>Metazoa</taxon>
        <taxon>Spiralia</taxon>
        <taxon>Gnathifera</taxon>
        <taxon>Rotifera</taxon>
        <taxon>Eurotatoria</taxon>
        <taxon>Bdelloidea</taxon>
        <taxon>Adinetida</taxon>
        <taxon>Adinetidae</taxon>
        <taxon>Adineta</taxon>
    </lineage>
</organism>
<dbReference type="PROSITE" id="PS00478">
    <property type="entry name" value="LIM_DOMAIN_1"/>
    <property type="match status" value="3"/>
</dbReference>